<feature type="binding site" evidence="2">
    <location>
        <begin position="16"/>
        <end position="17"/>
    </location>
    <ligand>
        <name>FAD</name>
        <dbReference type="ChEBI" id="CHEBI:57692"/>
    </ligand>
</feature>
<evidence type="ECO:0000313" key="5">
    <source>
        <dbReference type="Proteomes" id="UP000433883"/>
    </source>
</evidence>
<dbReference type="GO" id="GO:0016614">
    <property type="term" value="F:oxidoreductase activity, acting on CH-OH group of donors"/>
    <property type="evidence" value="ECO:0007669"/>
    <property type="project" value="InterPro"/>
</dbReference>
<dbReference type="InterPro" id="IPR012132">
    <property type="entry name" value="GMC_OxRdtase"/>
</dbReference>
<dbReference type="AlphaFoldDB" id="A0A8H3UAR3"/>
<name>A0A8H3UAR3_VENIN</name>
<dbReference type="InterPro" id="IPR007867">
    <property type="entry name" value="GMC_OxRtase_C"/>
</dbReference>
<dbReference type="Gene3D" id="3.50.50.60">
    <property type="entry name" value="FAD/NAD(P)-binding domain"/>
    <property type="match status" value="2"/>
</dbReference>
<dbReference type="PIRSF" id="PIRSF000137">
    <property type="entry name" value="Alcohol_oxidase"/>
    <property type="match status" value="1"/>
</dbReference>
<evidence type="ECO:0000256" key="1">
    <source>
        <dbReference type="ARBA" id="ARBA00010790"/>
    </source>
</evidence>
<protein>
    <recommendedName>
        <fullName evidence="3">Glucose-methanol-choline oxidoreductase N-terminal domain-containing protein</fullName>
    </recommendedName>
</protein>
<keyword evidence="2" id="KW-0285">Flavoprotein</keyword>
<evidence type="ECO:0000256" key="2">
    <source>
        <dbReference type="PIRSR" id="PIRSR000137-2"/>
    </source>
</evidence>
<gene>
    <name evidence="4" type="ORF">BLS_007311</name>
</gene>
<feature type="binding site" evidence="2">
    <location>
        <position position="189"/>
    </location>
    <ligand>
        <name>FAD</name>
        <dbReference type="ChEBI" id="CHEBI:57692"/>
    </ligand>
</feature>
<sequence>MNLLDAYDFIIIGGGTSGLVVANRLTENGHVTVLVLEAGTDQSNNPNVLVPGACSTLSDNPDVDWEFLTEPQKYANGRRISMPRGKALGGVSGLNDQKLDKVQLSPFGTQGPVQVSYNATISEFSQALYDGIEQLQDGASHGLKEDIAPFTTTCLIDAKTKTRSYAGNTYYNAEVAARKNLRVLTRVMVEKILLTKDTDGQVSATGVQFSNQDGQKSAVKASKEVIVSAGAFQSPQVLELSGVGSAKLLNGLGIDVIIDNPNVGENLQDHPMATVSVEAADELKTGDAMRDPAVVEAIQKLYETEKAGPLAEGPSASAYISGSVLMGKSALEKLLTNHTAAEDVPAGEERNAQRFRRKVLQNLMLTPTVPVLHFLGVPSQFNSLIIDTRIAAMWAPTTAGNFITLMAALSHPYSTGSVHIKSSDPYQKPAVDPKFLFDPVDRRLMIESVRYLNTILHTSAFKPLWKPNGRRIPQNARLDADDEAMETLVAERLLSNQHPAGTCAMAPREFGGVVDPELVVYGTANLRVIDASIFPLLGSLNITNTCYAVAERAADLIKGRWDIV</sequence>
<dbReference type="PROSITE" id="PS00624">
    <property type="entry name" value="GMC_OXRED_2"/>
    <property type="match status" value="1"/>
</dbReference>
<keyword evidence="2" id="KW-0274">FAD</keyword>
<reference evidence="4 5" key="1">
    <citation type="submission" date="2019-11" db="EMBL/GenBank/DDBJ databases">
        <title>Venturia inaequalis Genome Resource.</title>
        <authorList>
            <person name="Lichtner F.J."/>
        </authorList>
    </citation>
    <scope>NUCLEOTIDE SEQUENCE [LARGE SCALE GENOMIC DNA]</scope>
    <source>
        <strain evidence="4">Bline_iso_100314</strain>
    </source>
</reference>
<comment type="caution">
    <text evidence="4">The sequence shown here is derived from an EMBL/GenBank/DDBJ whole genome shotgun (WGS) entry which is preliminary data.</text>
</comment>
<dbReference type="PANTHER" id="PTHR11552:SF210">
    <property type="entry name" value="GLUCOSE-METHANOL-CHOLINE OXIDOREDUCTASE N-TERMINAL DOMAIN-CONTAINING PROTEIN-RELATED"/>
    <property type="match status" value="1"/>
</dbReference>
<comment type="similarity">
    <text evidence="1">Belongs to the GMC oxidoreductase family.</text>
</comment>
<dbReference type="Pfam" id="PF05199">
    <property type="entry name" value="GMC_oxred_C"/>
    <property type="match status" value="1"/>
</dbReference>
<proteinExistence type="inferred from homology"/>
<evidence type="ECO:0000259" key="3">
    <source>
        <dbReference type="PROSITE" id="PS00624"/>
    </source>
</evidence>
<dbReference type="Pfam" id="PF13450">
    <property type="entry name" value="NAD_binding_8"/>
    <property type="match status" value="1"/>
</dbReference>
<feature type="domain" description="Glucose-methanol-choline oxidoreductase N-terminal" evidence="3">
    <location>
        <begin position="230"/>
        <end position="244"/>
    </location>
</feature>
<evidence type="ECO:0000313" key="4">
    <source>
        <dbReference type="EMBL" id="KAE9965913.1"/>
    </source>
</evidence>
<dbReference type="PANTHER" id="PTHR11552">
    <property type="entry name" value="GLUCOSE-METHANOL-CHOLINE GMC OXIDOREDUCTASE"/>
    <property type="match status" value="1"/>
</dbReference>
<dbReference type="EMBL" id="WNWQ01000569">
    <property type="protein sequence ID" value="KAE9965913.1"/>
    <property type="molecule type" value="Genomic_DNA"/>
</dbReference>
<accession>A0A8H3UAR3</accession>
<dbReference type="GO" id="GO:0050660">
    <property type="term" value="F:flavin adenine dinucleotide binding"/>
    <property type="evidence" value="ECO:0007669"/>
    <property type="project" value="InterPro"/>
</dbReference>
<dbReference type="Pfam" id="PF00732">
    <property type="entry name" value="GMC_oxred_N"/>
    <property type="match status" value="1"/>
</dbReference>
<dbReference type="SUPFAM" id="SSF51905">
    <property type="entry name" value="FAD/NAD(P)-binding domain"/>
    <property type="match status" value="1"/>
</dbReference>
<dbReference type="SUPFAM" id="SSF54373">
    <property type="entry name" value="FAD-linked reductases, C-terminal domain"/>
    <property type="match status" value="1"/>
</dbReference>
<comment type="cofactor">
    <cofactor evidence="2">
        <name>FAD</name>
        <dbReference type="ChEBI" id="CHEBI:57692"/>
    </cofactor>
</comment>
<organism evidence="4 5">
    <name type="scientific">Venturia inaequalis</name>
    <name type="common">Apple scab fungus</name>
    <dbReference type="NCBI Taxonomy" id="5025"/>
    <lineage>
        <taxon>Eukaryota</taxon>
        <taxon>Fungi</taxon>
        <taxon>Dikarya</taxon>
        <taxon>Ascomycota</taxon>
        <taxon>Pezizomycotina</taxon>
        <taxon>Dothideomycetes</taxon>
        <taxon>Pleosporomycetidae</taxon>
        <taxon>Venturiales</taxon>
        <taxon>Venturiaceae</taxon>
        <taxon>Venturia</taxon>
    </lineage>
</organism>
<dbReference type="InterPro" id="IPR036188">
    <property type="entry name" value="FAD/NAD-bd_sf"/>
</dbReference>
<dbReference type="InterPro" id="IPR000172">
    <property type="entry name" value="GMC_OxRdtase_N"/>
</dbReference>
<dbReference type="Proteomes" id="UP000433883">
    <property type="component" value="Unassembled WGS sequence"/>
</dbReference>